<proteinExistence type="predicted"/>
<dbReference type="EMBL" id="JAATWM020000029">
    <property type="protein sequence ID" value="KAF9873856.1"/>
    <property type="molecule type" value="Genomic_DNA"/>
</dbReference>
<evidence type="ECO:0000313" key="3">
    <source>
        <dbReference type="Proteomes" id="UP000781932"/>
    </source>
</evidence>
<sequence length="67" mass="6948">MPATYTYQQSSGSAALNNWLSEPDSAAPYRNIGAYQPFAGSGSGAYQWGSVPSTTGATRGSGQGRKK</sequence>
<dbReference type="OrthoDB" id="4844175at2759"/>
<dbReference type="GeneID" id="62164379"/>
<feature type="region of interest" description="Disordered" evidence="1">
    <location>
        <begin position="46"/>
        <end position="67"/>
    </location>
</feature>
<dbReference type="Proteomes" id="UP000781932">
    <property type="component" value="Unassembled WGS sequence"/>
</dbReference>
<evidence type="ECO:0000256" key="1">
    <source>
        <dbReference type="SAM" id="MobiDB-lite"/>
    </source>
</evidence>
<reference evidence="2" key="1">
    <citation type="submission" date="2020-03" db="EMBL/GenBank/DDBJ databases">
        <authorList>
            <person name="He L."/>
        </authorList>
    </citation>
    <scope>NUCLEOTIDE SEQUENCE</scope>
    <source>
        <strain evidence="2">CkLH20</strain>
    </source>
</reference>
<protein>
    <submittedName>
        <fullName evidence="2">Uncharacterized protein</fullName>
    </submittedName>
</protein>
<name>A0A9P6LI39_9PEZI</name>
<keyword evidence="3" id="KW-1185">Reference proteome</keyword>
<accession>A0A9P6LI39</accession>
<comment type="caution">
    <text evidence="2">The sequence shown here is derived from an EMBL/GenBank/DDBJ whole genome shotgun (WGS) entry which is preliminary data.</text>
</comment>
<gene>
    <name evidence="2" type="ORF">CkaCkLH20_08590</name>
</gene>
<evidence type="ECO:0000313" key="2">
    <source>
        <dbReference type="EMBL" id="KAF9873856.1"/>
    </source>
</evidence>
<dbReference type="RefSeq" id="XP_038743317.1">
    <property type="nucleotide sequence ID" value="XM_038891305.1"/>
</dbReference>
<dbReference type="AlphaFoldDB" id="A0A9P6LI39"/>
<reference evidence="2" key="2">
    <citation type="submission" date="2020-11" db="EMBL/GenBank/DDBJ databases">
        <title>Whole genome sequencing of Colletotrichum sp.</title>
        <authorList>
            <person name="Li H."/>
        </authorList>
    </citation>
    <scope>NUCLEOTIDE SEQUENCE</scope>
    <source>
        <strain evidence="2">CkLH20</strain>
    </source>
</reference>
<organism evidence="2 3">
    <name type="scientific">Colletotrichum karsti</name>
    <dbReference type="NCBI Taxonomy" id="1095194"/>
    <lineage>
        <taxon>Eukaryota</taxon>
        <taxon>Fungi</taxon>
        <taxon>Dikarya</taxon>
        <taxon>Ascomycota</taxon>
        <taxon>Pezizomycotina</taxon>
        <taxon>Sordariomycetes</taxon>
        <taxon>Hypocreomycetidae</taxon>
        <taxon>Glomerellales</taxon>
        <taxon>Glomerellaceae</taxon>
        <taxon>Colletotrichum</taxon>
        <taxon>Colletotrichum boninense species complex</taxon>
    </lineage>
</organism>